<accession>A0A423PTX5</accession>
<evidence type="ECO:0000256" key="8">
    <source>
        <dbReference type="ARBA" id="ARBA00023316"/>
    </source>
</evidence>
<dbReference type="InterPro" id="IPR050695">
    <property type="entry name" value="N-acetylmuramoyl_amidase_3"/>
</dbReference>
<organism evidence="13 14">
    <name type="scientific">Salinisphaera orenii MK-B5</name>
    <dbReference type="NCBI Taxonomy" id="856730"/>
    <lineage>
        <taxon>Bacteria</taxon>
        <taxon>Pseudomonadati</taxon>
        <taxon>Pseudomonadota</taxon>
        <taxon>Gammaproteobacteria</taxon>
        <taxon>Salinisphaerales</taxon>
        <taxon>Salinisphaeraceae</taxon>
        <taxon>Salinisphaera</taxon>
    </lineage>
</organism>
<comment type="catalytic activity">
    <reaction evidence="1">
        <text>Hydrolyzes the link between N-acetylmuramoyl residues and L-amino acid residues in certain cell-wall glycopeptides.</text>
        <dbReference type="EC" id="3.5.1.28"/>
    </reaction>
</comment>
<dbReference type="PROSITE" id="PS51782">
    <property type="entry name" value="LYSM"/>
    <property type="match status" value="1"/>
</dbReference>
<keyword evidence="14" id="KW-1185">Reference proteome</keyword>
<dbReference type="GO" id="GO:0008745">
    <property type="term" value="F:N-acetylmuramoyl-L-alanine amidase activity"/>
    <property type="evidence" value="ECO:0007669"/>
    <property type="project" value="UniProtKB-EC"/>
</dbReference>
<evidence type="ECO:0000256" key="7">
    <source>
        <dbReference type="ARBA" id="ARBA00022801"/>
    </source>
</evidence>
<dbReference type="SUPFAM" id="SSF53187">
    <property type="entry name" value="Zn-dependent exopeptidases"/>
    <property type="match status" value="1"/>
</dbReference>
<sequence>MMRASLQWLVFGLLLCLATAATADRATLKDVRLWASADKTRVVFDLAGATEPDLFMLDDPLRLVVDLPDARAVSAVGGDTRGSGLIKRLRTGVRNGDDLRVVIDLAEAVSPKSFMLDPDESHPYRLVVDLYRENGAPTTRTAARDESSEKAAAGGERPDSDVASATGDQTADDTAAALAQVSDAEADKRGSGRQRAARTPEPPSRDIVIVIDAGHGGKDPGALGPSGTHEKDVVLEIARRLKSMVDAQPNMRGVLTRDGDYYIGLRERMVKAREARADLFVSIHADAAPGGALASGASVYALSHHGATSEHARWLAQRENASDLVGGVSLKGKDDSLASFMLDLSQSASIEASLDAGGRVLRELDDLGQLHKSKVQQAGFMVLKSPDIPSFLVESAFISNPREERKLLSSAYQKDLARAMLRGIKGYFASYRPSTLIAENQVHKVRSGETLSGIAQQYGVSVGDLRSANGLSGSTIRVGMELEIPAAGGQQVAGLN</sequence>
<dbReference type="CDD" id="cd02696">
    <property type="entry name" value="MurNAc-LAA"/>
    <property type="match status" value="1"/>
</dbReference>
<dbReference type="InterPro" id="IPR021731">
    <property type="entry name" value="AMIN_dom"/>
</dbReference>
<dbReference type="Gene3D" id="2.60.40.3500">
    <property type="match status" value="1"/>
</dbReference>
<gene>
    <name evidence="13" type="ORF">SAOR_04660</name>
</gene>
<comment type="caution">
    <text evidence="13">The sequence shown here is derived from an EMBL/GenBank/DDBJ whole genome shotgun (WGS) entry which is preliminary data.</text>
</comment>
<dbReference type="Pfam" id="PF01520">
    <property type="entry name" value="Amidase_3"/>
    <property type="match status" value="1"/>
</dbReference>
<dbReference type="SMART" id="SM00646">
    <property type="entry name" value="Ami_3"/>
    <property type="match status" value="1"/>
</dbReference>
<feature type="signal peptide" evidence="11">
    <location>
        <begin position="1"/>
        <end position="23"/>
    </location>
</feature>
<comment type="similarity">
    <text evidence="3">Belongs to the N-acetylmuramoyl-L-alanine amidase 3 family.</text>
</comment>
<evidence type="ECO:0000256" key="2">
    <source>
        <dbReference type="ARBA" id="ARBA00004418"/>
    </source>
</evidence>
<evidence type="ECO:0000256" key="10">
    <source>
        <dbReference type="SAM" id="MobiDB-lite"/>
    </source>
</evidence>
<feature type="region of interest" description="Disordered" evidence="10">
    <location>
        <begin position="137"/>
        <end position="206"/>
    </location>
</feature>
<dbReference type="Pfam" id="PF11741">
    <property type="entry name" value="AMIN"/>
    <property type="match status" value="1"/>
</dbReference>
<dbReference type="EC" id="3.5.1.28" evidence="4"/>
<dbReference type="GO" id="GO:0009253">
    <property type="term" value="P:peptidoglycan catabolic process"/>
    <property type="evidence" value="ECO:0007669"/>
    <property type="project" value="InterPro"/>
</dbReference>
<reference evidence="13 14" key="1">
    <citation type="submission" date="2013-10" db="EMBL/GenBank/DDBJ databases">
        <title>Salinisphaera orenii MK-B5 Genome Sequencing.</title>
        <authorList>
            <person name="Lai Q."/>
            <person name="Li C."/>
            <person name="Shao Z."/>
        </authorList>
    </citation>
    <scope>NUCLEOTIDE SEQUENCE [LARGE SCALE GENOMIC DNA]</scope>
    <source>
        <strain evidence="13 14">MK-B5</strain>
    </source>
</reference>
<dbReference type="PANTHER" id="PTHR30404">
    <property type="entry name" value="N-ACETYLMURAMOYL-L-ALANINE AMIDASE"/>
    <property type="match status" value="1"/>
</dbReference>
<feature type="chain" id="PRO_5019144084" description="N-acetylmuramoyl-L-alanine amidase AmiC" evidence="11">
    <location>
        <begin position="24"/>
        <end position="496"/>
    </location>
</feature>
<dbReference type="GO" id="GO:0030288">
    <property type="term" value="C:outer membrane-bounded periplasmic space"/>
    <property type="evidence" value="ECO:0007669"/>
    <property type="project" value="TreeGrafter"/>
</dbReference>
<protein>
    <recommendedName>
        <fullName evidence="9">N-acetylmuramoyl-L-alanine amidase AmiC</fullName>
        <ecNumber evidence="4">3.5.1.28</ecNumber>
    </recommendedName>
</protein>
<feature type="domain" description="LysM" evidence="12">
    <location>
        <begin position="441"/>
        <end position="484"/>
    </location>
</feature>
<dbReference type="GO" id="GO:0071555">
    <property type="term" value="P:cell wall organization"/>
    <property type="evidence" value="ECO:0007669"/>
    <property type="project" value="UniProtKB-KW"/>
</dbReference>
<dbReference type="EMBL" id="AYKH01000006">
    <property type="protein sequence ID" value="ROO29060.1"/>
    <property type="molecule type" value="Genomic_DNA"/>
</dbReference>
<evidence type="ECO:0000256" key="5">
    <source>
        <dbReference type="ARBA" id="ARBA00022729"/>
    </source>
</evidence>
<dbReference type="InterPro" id="IPR018392">
    <property type="entry name" value="LysM"/>
</dbReference>
<dbReference type="CDD" id="cd00118">
    <property type="entry name" value="LysM"/>
    <property type="match status" value="1"/>
</dbReference>
<keyword evidence="8" id="KW-0961">Cell wall biogenesis/degradation</keyword>
<name>A0A423PTX5_9GAMM</name>
<dbReference type="InterPro" id="IPR002508">
    <property type="entry name" value="MurNAc-LAA_cat"/>
</dbReference>
<evidence type="ECO:0000313" key="13">
    <source>
        <dbReference type="EMBL" id="ROO29060.1"/>
    </source>
</evidence>
<dbReference type="SUPFAM" id="SSF54106">
    <property type="entry name" value="LysM domain"/>
    <property type="match status" value="1"/>
</dbReference>
<keyword evidence="5 11" id="KW-0732">Signal</keyword>
<evidence type="ECO:0000256" key="1">
    <source>
        <dbReference type="ARBA" id="ARBA00001561"/>
    </source>
</evidence>
<proteinExistence type="inferred from homology"/>
<evidence type="ECO:0000256" key="6">
    <source>
        <dbReference type="ARBA" id="ARBA00022764"/>
    </source>
</evidence>
<evidence type="ECO:0000256" key="11">
    <source>
        <dbReference type="SAM" id="SignalP"/>
    </source>
</evidence>
<dbReference type="PANTHER" id="PTHR30404:SF0">
    <property type="entry name" value="N-ACETYLMURAMOYL-L-ALANINE AMIDASE AMIC"/>
    <property type="match status" value="1"/>
</dbReference>
<evidence type="ECO:0000256" key="4">
    <source>
        <dbReference type="ARBA" id="ARBA00011901"/>
    </source>
</evidence>
<dbReference type="InterPro" id="IPR036779">
    <property type="entry name" value="LysM_dom_sf"/>
</dbReference>
<feature type="compositionally biased region" description="Low complexity" evidence="10">
    <location>
        <begin position="163"/>
        <end position="179"/>
    </location>
</feature>
<dbReference type="SMART" id="SM00257">
    <property type="entry name" value="LysM"/>
    <property type="match status" value="1"/>
</dbReference>
<dbReference type="Gene3D" id="3.40.630.40">
    <property type="entry name" value="Zn-dependent exopeptidases"/>
    <property type="match status" value="1"/>
</dbReference>
<evidence type="ECO:0000259" key="12">
    <source>
        <dbReference type="PROSITE" id="PS51782"/>
    </source>
</evidence>
<keyword evidence="6" id="KW-0574">Periplasm</keyword>
<dbReference type="Proteomes" id="UP000283993">
    <property type="component" value="Unassembled WGS sequence"/>
</dbReference>
<evidence type="ECO:0000256" key="9">
    <source>
        <dbReference type="ARBA" id="ARBA00074581"/>
    </source>
</evidence>
<dbReference type="AlphaFoldDB" id="A0A423PTX5"/>
<evidence type="ECO:0000256" key="3">
    <source>
        <dbReference type="ARBA" id="ARBA00010860"/>
    </source>
</evidence>
<keyword evidence="7 13" id="KW-0378">Hydrolase</keyword>
<dbReference type="FunFam" id="3.40.630.40:FF:000001">
    <property type="entry name" value="N-acetylmuramoyl-L-alanine amidase"/>
    <property type="match status" value="1"/>
</dbReference>
<comment type="subcellular location">
    <subcellularLocation>
        <location evidence="2">Periplasm</location>
    </subcellularLocation>
</comment>
<evidence type="ECO:0000313" key="14">
    <source>
        <dbReference type="Proteomes" id="UP000283993"/>
    </source>
</evidence>
<dbReference type="Pfam" id="PF01476">
    <property type="entry name" value="LysM"/>
    <property type="match status" value="1"/>
</dbReference>
<dbReference type="Gene3D" id="3.10.350.10">
    <property type="entry name" value="LysM domain"/>
    <property type="match status" value="1"/>
</dbReference>